<comment type="caution">
    <text evidence="2">The sequence shown here is derived from an EMBL/GenBank/DDBJ whole genome shotgun (WGS) entry which is preliminary data.</text>
</comment>
<evidence type="ECO:0000313" key="3">
    <source>
        <dbReference type="Proteomes" id="UP001341840"/>
    </source>
</evidence>
<dbReference type="Proteomes" id="UP001341840">
    <property type="component" value="Unassembled WGS sequence"/>
</dbReference>
<keyword evidence="3" id="KW-1185">Reference proteome</keyword>
<proteinExistence type="predicted"/>
<evidence type="ECO:0000313" key="2">
    <source>
        <dbReference type="EMBL" id="MED6196325.1"/>
    </source>
</evidence>
<protein>
    <submittedName>
        <fullName evidence="2">Uncharacterized protein</fullName>
    </submittedName>
</protein>
<reference evidence="2 3" key="1">
    <citation type="journal article" date="2023" name="Plants (Basel)">
        <title>Bridging the Gap: Combining Genomics and Transcriptomics Approaches to Understand Stylosanthes scabra, an Orphan Legume from the Brazilian Caatinga.</title>
        <authorList>
            <person name="Ferreira-Neto J.R.C."/>
            <person name="da Silva M.D."/>
            <person name="Binneck E."/>
            <person name="de Melo N.F."/>
            <person name="da Silva R.H."/>
            <person name="de Melo A.L.T.M."/>
            <person name="Pandolfi V."/>
            <person name="Bustamante F.O."/>
            <person name="Brasileiro-Vidal A.C."/>
            <person name="Benko-Iseppon A.M."/>
        </authorList>
    </citation>
    <scope>NUCLEOTIDE SEQUENCE [LARGE SCALE GENOMIC DNA]</scope>
    <source>
        <tissue evidence="2">Leaves</tissue>
    </source>
</reference>
<sequence>MDSQDHNSAGDSETDISHPNAQLEILPVPPNFLMADNVSVPITDDGFLRAPEPSMESSEIWRSQVFSFPQGQCSAGRMETSTKISLPKNLESLWHRSRDPARDIRLVLLPTTIGS</sequence>
<feature type="compositionally biased region" description="Polar residues" evidence="1">
    <location>
        <begin position="1"/>
        <end position="11"/>
    </location>
</feature>
<feature type="region of interest" description="Disordered" evidence="1">
    <location>
        <begin position="1"/>
        <end position="22"/>
    </location>
</feature>
<dbReference type="EMBL" id="JASCZI010211738">
    <property type="protein sequence ID" value="MED6196325.1"/>
    <property type="molecule type" value="Genomic_DNA"/>
</dbReference>
<evidence type="ECO:0000256" key="1">
    <source>
        <dbReference type="SAM" id="MobiDB-lite"/>
    </source>
</evidence>
<organism evidence="2 3">
    <name type="scientific">Stylosanthes scabra</name>
    <dbReference type="NCBI Taxonomy" id="79078"/>
    <lineage>
        <taxon>Eukaryota</taxon>
        <taxon>Viridiplantae</taxon>
        <taxon>Streptophyta</taxon>
        <taxon>Embryophyta</taxon>
        <taxon>Tracheophyta</taxon>
        <taxon>Spermatophyta</taxon>
        <taxon>Magnoliopsida</taxon>
        <taxon>eudicotyledons</taxon>
        <taxon>Gunneridae</taxon>
        <taxon>Pentapetalae</taxon>
        <taxon>rosids</taxon>
        <taxon>fabids</taxon>
        <taxon>Fabales</taxon>
        <taxon>Fabaceae</taxon>
        <taxon>Papilionoideae</taxon>
        <taxon>50 kb inversion clade</taxon>
        <taxon>dalbergioids sensu lato</taxon>
        <taxon>Dalbergieae</taxon>
        <taxon>Pterocarpus clade</taxon>
        <taxon>Stylosanthes</taxon>
    </lineage>
</organism>
<accession>A0ABU6XHP9</accession>
<name>A0ABU6XHP9_9FABA</name>
<gene>
    <name evidence="2" type="ORF">PIB30_046436</name>
</gene>